<evidence type="ECO:0000313" key="2">
    <source>
        <dbReference type="Proteomes" id="UP001050975"/>
    </source>
</evidence>
<evidence type="ECO:0000313" key="1">
    <source>
        <dbReference type="EMBL" id="GET42322.1"/>
    </source>
</evidence>
<dbReference type="Proteomes" id="UP001050975">
    <property type="component" value="Unassembled WGS sequence"/>
</dbReference>
<keyword evidence="2" id="KW-1185">Reference proteome</keyword>
<dbReference type="AlphaFoldDB" id="A0AAV3XPC5"/>
<reference evidence="1" key="1">
    <citation type="submission" date="2019-10" db="EMBL/GenBank/DDBJ databases">
        <title>Draft genome sequece of Microseira wollei NIES-4236.</title>
        <authorList>
            <person name="Yamaguchi H."/>
            <person name="Suzuki S."/>
            <person name="Kawachi M."/>
        </authorList>
    </citation>
    <scope>NUCLEOTIDE SEQUENCE</scope>
    <source>
        <strain evidence="1">NIES-4236</strain>
    </source>
</reference>
<sequence length="86" mass="9218">MAGAFLRLKVNLVGWTSCPPSDVSAETKSIEGAIASRYGSTGKIESLLGEIDDVAASADAALESGWHPFVLWSYDALVLFLLFARR</sequence>
<protein>
    <submittedName>
        <fullName evidence="1">Uncharacterized protein</fullName>
    </submittedName>
</protein>
<organism evidence="1 2">
    <name type="scientific">Microseira wollei NIES-4236</name>
    <dbReference type="NCBI Taxonomy" id="2530354"/>
    <lineage>
        <taxon>Bacteria</taxon>
        <taxon>Bacillati</taxon>
        <taxon>Cyanobacteriota</taxon>
        <taxon>Cyanophyceae</taxon>
        <taxon>Oscillatoriophycideae</taxon>
        <taxon>Aerosakkonematales</taxon>
        <taxon>Aerosakkonemataceae</taxon>
        <taxon>Microseira</taxon>
    </lineage>
</organism>
<comment type="caution">
    <text evidence="1">The sequence shown here is derived from an EMBL/GenBank/DDBJ whole genome shotgun (WGS) entry which is preliminary data.</text>
</comment>
<proteinExistence type="predicted"/>
<name>A0AAV3XPC5_9CYAN</name>
<accession>A0AAV3XPC5</accession>
<dbReference type="EMBL" id="BLAY01000159">
    <property type="protein sequence ID" value="GET42322.1"/>
    <property type="molecule type" value="Genomic_DNA"/>
</dbReference>
<gene>
    <name evidence="1" type="ORF">MiSe_71380</name>
</gene>